<dbReference type="GO" id="GO:0005634">
    <property type="term" value="C:nucleus"/>
    <property type="evidence" value="ECO:0007669"/>
    <property type="project" value="InterPro"/>
</dbReference>
<dbReference type="Proteomes" id="UP000001058">
    <property type="component" value="Unassembled WGS sequence"/>
</dbReference>
<dbReference type="GO" id="GO:0015074">
    <property type="term" value="P:DNA integration"/>
    <property type="evidence" value="ECO:0007669"/>
    <property type="project" value="InterPro"/>
</dbReference>
<dbReference type="Pfam" id="PF23726">
    <property type="entry name" value="Beta-prop_RSE1_2nd"/>
    <property type="match status" value="1"/>
</dbReference>
<dbReference type="GeneID" id="9620107"/>
<evidence type="ECO:0000259" key="5">
    <source>
        <dbReference type="Pfam" id="PF23726"/>
    </source>
</evidence>
<feature type="compositionally biased region" description="Acidic residues" evidence="3">
    <location>
        <begin position="1772"/>
        <end position="1781"/>
    </location>
</feature>
<dbReference type="KEGG" id="vcn:VOLCADRAFT_87503"/>
<feature type="compositionally biased region" description="Low complexity" evidence="3">
    <location>
        <begin position="988"/>
        <end position="998"/>
    </location>
</feature>
<feature type="compositionally biased region" description="Low complexity" evidence="3">
    <location>
        <begin position="1762"/>
        <end position="1771"/>
    </location>
</feature>
<dbReference type="OrthoDB" id="6109at2759"/>
<keyword evidence="2" id="KW-0233">DNA recombination</keyword>
<sequence length="2830" mass="296843">MADNESSGGDQGRPNPPPSKKRATLKLSDLWGSGGKPASQPVPTKKVDDKPCKEVLPHYVSPTYFGTFHIYNAGSCFTRAPIFKQLTIQTICSAFSSAVPSALPCPSLRPLFLYVCALCPCAHVFTDIRVYVSWLITSRDTWELNPDPQEETVATVPGGAGGGLGAIRSSPPAGAAKTGAAVLETVVMNALEKVSEKRRRDDRAALEQADELHADFMASEQKVPRDVIGHRLQAFAGFHLGLQLIRSYLDAGCYEKATEWTDRLQLHAEIGMEVTHQLASEPRIGLTAADHCFNNIIGTRIPKVMAAVMVAAILMVLEAPAAEAVVADRAAATTGVAASMEVMSTAEAVMQSALIAVIAMAIAARKAAAASSGFQALSNLDPAPVPASLATHWKQPARLTVAPEGVKVEAPGEFWKDKGEFSSPTFDNTSGSRSSPVAGPPSVPHQMRGRLSGKKGAWKAWVVNALVISWITSGFPLRWVSSPPPQHSGRNHASATANAAFVDKAVADLVVSGTAHLDARAEALLGALGTEADAELSTLATQFAQVAGQTLAPRTSNDYARSWEPFREWWMARRLPGSIYDTPGEAVALNLLSLLNSSKEDKVGPGRVRTASAAISSYFRLASRAPPTEHPACSIVRDLAEKQLQGRKLEHDALEPADVTVLARLVSGPEPPLDQLMTVTAVVVMFAGFFRFDDAAEISIHEDLLVITATGMDVFIPRSKTDQQRQGHWVPIARVGGATCPMGLTERLLTLGGYKRRPDTPDEDVGPLLRPVQWNRAGGYLSGPLTGTVAQPIHSLSYPAFCHRLNKTLQAAGITRRITAHSMRIGGNSTAADRGVPADLRKVHGRWCSDAMVQHYTRRDGEAKLSVSRSLGLANLYRNSSLEGTDQHGHHSPSSRGVHQDDPMDITAAIYTPTPHHTKLPLPSGIKTIGVPHNLRLQCMGATYSRKPPRLPACSPAPRRPPSLRIDDPAAVTTTTTTATITVAPHTATARGPTGAAPSITALTTRNPLPAPAPQATAKPAPRLSSADPCYPTTGVTLCEAAYFTHPRSAPSSTSAAVAAAAAGPDSSSGGGGALQQPNLIVVRTNRLEVHSLRSSAVATNAAAATATAAATASAAVGSGGARLELVVSYHLHGVVESLAVLSGGSSSRRDALLLAFREGKLSVVEWNPRTHSLRTSSLHYFEGDPGVQREGRIAVPLPPRVVTDPAGRCAAMSFCFSQLALLPALEVKAGAWQCVDDGGVMGVGRGERERIGGVHINERRAKRERNAGKPAEREQQPERVQADPLMDLGPNGGGGGGGGGGGVATLGNGYLLNLNKMMGIREVRDCVFLHGYTEPVLLLLHEPDPTWVGMLRERKDTCCLAAISISLRLKRHTILWKLASLPYDCFKLLAVPYRPAVLVISPNLLLLCSQASQHAAALNSNALPGEVPPPLILDPSREPPAATAARLAAQYALNVHPDCAPAAGRNATLMADLEVVAAGLQSGTLLAVHLQFEGPADQRITVVRTGGGPIASAMVGITMAAASRTAAATGVAVGGGGAAAAMAQPYVSYRGPKGFMFLGSWSGDSVLMQLRPKKPAAAAEQEDGAGGSSKDLKRNRGQAGDGDGDGDGVATTATNRSAAVAAAAAAFAATAAAADAAGAAPRYNLRLLDSLPSMGPVRDLLFADTSVSSYTASSGGGPETSRGGPTCFACVGQSRAQTRQTASLNIIIQHEGQTGAIVMARQGLIPDVLTEVNLPSVAGVFAVYHRTEDDGDVAVAFNPVDGADGAAPAAPDDDNDDGEADGGRRATVELTPEPPEVDVTAGDVEMPEAGGVKTEPAPPHNNNAEPGPIAIAPATEADLPASPKKARDVVGGGGGGRNDGAAARRQAPPSSLVAGEPPPPQRPTGPPFHAYLLITMGRVRTMVLRCTDGLDDVTNSPECEFLVNQPTLAAGNLFHNAVIVQACPMGLRVLEGMTLVQELRVSDFQASRPKTAQYSFCCRTKHPIAHRAMGPIPQAADPYVLVGLSDGTAVLLEGDPLSLTLGVATAAAEQLMAVPARSRQQRLAAACLHRDETSWMASATAAEAASSGSSFSIFLWICRLSGRLECYSLPSMRLVFHSSGLAAAEEVLRMGPAVMYDVYDLFGGGGGGAEAELDGGGGSGIMEDPVVELRVESFLGGGSPAVPDCERPVLLVMAASGNLVAYQIALRRLPLDSLSHEAPAAMGAAAGSSGGGGGIGGGAALGPRMARFDHLAYTDPSSKSHSRTDIRKYPVASQGTSYSGVFVAGSRPLWLVASRGGLVPHPMFAEGAVAAMTPFHNANCPLGFISACSSRGLLKVCQLPPHTRLDTPWVTRRVPLRVTPHKLAWFRDAGLMAAITSRVVVSRPRPPEEPGGDAHAAAAYAAAAAAAAGRGREEAWELRLLEPNGCGRLWLSPLLPPGEQALCLKVIYLQNATTGDTDALLAVGTGSPMGQLGGGNWRFRLPRGRVAGSGGLVVHRQCEREGAGRGCRGERPPGEDYPCLGRILLYTISAEVVDLGGGNLTRRWSAVLVATRDMASAVTSVQEFKSQLLVTCGSRIEMYEWRGPAAGASGGGGGGPGGRLEKRAFFDLPSLVTSLVAVKDYLLAADASQGLYFVRYSDSARVLEFMSKDFDHRDVLTAGVVINEPKLAFLAADAAGNLALSEFYGSRNTNPEFWAGQRLAPLGLMHVARRLSCCVSIKMPTSDGKNRHALLCGAAEGGLSYIAPVPDAEMTQRLLALQNHMSRRLPHVAGLNPRAFRHRFCRIPKSLGGGQSHHAPPAPASNGLLDGQLLLGFPLLSRQHQGQAAEALGVTVRQIMSDLRAIITAATLC</sequence>
<feature type="region of interest" description="Disordered" evidence="3">
    <location>
        <begin position="413"/>
        <end position="450"/>
    </location>
</feature>
<evidence type="ECO:0000256" key="1">
    <source>
        <dbReference type="ARBA" id="ARBA00023125"/>
    </source>
</evidence>
<protein>
    <submittedName>
        <fullName evidence="6">Uncharacterized protein</fullName>
    </submittedName>
</protein>
<dbReference type="FunCoup" id="D8TLH1">
    <property type="interactions" value="1657"/>
</dbReference>
<dbReference type="GO" id="GO:0003677">
    <property type="term" value="F:DNA binding"/>
    <property type="evidence" value="ECO:0007669"/>
    <property type="project" value="UniProtKB-KW"/>
</dbReference>
<name>D8TLH1_VOLCA</name>
<feature type="region of interest" description="Disordered" evidence="3">
    <location>
        <begin position="1259"/>
        <end position="1300"/>
    </location>
</feature>
<evidence type="ECO:0000313" key="6">
    <source>
        <dbReference type="EMBL" id="EFJ51734.1"/>
    </source>
</evidence>
<dbReference type="SUPFAM" id="SSF56349">
    <property type="entry name" value="DNA breaking-rejoining enzymes"/>
    <property type="match status" value="1"/>
</dbReference>
<feature type="domain" description="RSE1/DDB1/CPSF1 second beta-propeller" evidence="5">
    <location>
        <begin position="1888"/>
        <end position="2320"/>
    </location>
</feature>
<dbReference type="RefSeq" id="XP_002947144.1">
    <property type="nucleotide sequence ID" value="XM_002947098.1"/>
</dbReference>
<dbReference type="InterPro" id="IPR058543">
    <property type="entry name" value="Beta-prop_RSE1/DDB1/CPSF1_2nd"/>
</dbReference>
<organism evidence="7">
    <name type="scientific">Volvox carteri f. nagariensis</name>
    <dbReference type="NCBI Taxonomy" id="3068"/>
    <lineage>
        <taxon>Eukaryota</taxon>
        <taxon>Viridiplantae</taxon>
        <taxon>Chlorophyta</taxon>
        <taxon>core chlorophytes</taxon>
        <taxon>Chlorophyceae</taxon>
        <taxon>CS clade</taxon>
        <taxon>Chlamydomonadales</taxon>
        <taxon>Volvocaceae</taxon>
        <taxon>Volvox</taxon>
    </lineage>
</organism>
<dbReference type="GO" id="GO:0006310">
    <property type="term" value="P:DNA recombination"/>
    <property type="evidence" value="ECO:0007669"/>
    <property type="project" value="UniProtKB-KW"/>
</dbReference>
<evidence type="ECO:0000256" key="3">
    <source>
        <dbReference type="SAM" id="MobiDB-lite"/>
    </source>
</evidence>
<feature type="region of interest" description="Disordered" evidence="3">
    <location>
        <begin position="1573"/>
        <end position="1611"/>
    </location>
</feature>
<dbReference type="Gene3D" id="1.10.150.130">
    <property type="match status" value="1"/>
</dbReference>
<dbReference type="InterPro" id="IPR004871">
    <property type="entry name" value="RSE1/DDB1/CPSF1_C"/>
</dbReference>
<dbReference type="Pfam" id="PF03178">
    <property type="entry name" value="CPSF_A"/>
    <property type="match status" value="1"/>
</dbReference>
<gene>
    <name evidence="6" type="ORF">VOLCADRAFT_87503</name>
</gene>
<dbReference type="PANTHER" id="PTHR10644">
    <property type="entry name" value="DNA REPAIR/RNA PROCESSING CPSF FAMILY"/>
    <property type="match status" value="1"/>
</dbReference>
<feature type="compositionally biased region" description="Basic and acidic residues" evidence="3">
    <location>
        <begin position="1259"/>
        <end position="1282"/>
    </location>
</feature>
<proteinExistence type="predicted"/>
<accession>D8TLH1</accession>
<dbReference type="InterPro" id="IPR010998">
    <property type="entry name" value="Integrase_recombinase_N"/>
</dbReference>
<feature type="region of interest" description="Disordered" evidence="3">
    <location>
        <begin position="881"/>
        <end position="901"/>
    </location>
</feature>
<feature type="compositionally biased region" description="Gly residues" evidence="3">
    <location>
        <begin position="1291"/>
        <end position="1300"/>
    </location>
</feature>
<dbReference type="InterPro" id="IPR013762">
    <property type="entry name" value="Integrase-like_cat_sf"/>
</dbReference>
<dbReference type="InterPro" id="IPR015943">
    <property type="entry name" value="WD40/YVTN_repeat-like_dom_sf"/>
</dbReference>
<feature type="region of interest" description="Disordered" evidence="3">
    <location>
        <begin position="1759"/>
        <end position="1889"/>
    </location>
</feature>
<reference evidence="6 7" key="1">
    <citation type="journal article" date="2010" name="Science">
        <title>Genomic analysis of organismal complexity in the multicellular green alga Volvox carteri.</title>
        <authorList>
            <person name="Prochnik S.E."/>
            <person name="Umen J."/>
            <person name="Nedelcu A.M."/>
            <person name="Hallmann A."/>
            <person name="Miller S.M."/>
            <person name="Nishii I."/>
            <person name="Ferris P."/>
            <person name="Kuo A."/>
            <person name="Mitros T."/>
            <person name="Fritz-Laylin L.K."/>
            <person name="Hellsten U."/>
            <person name="Chapman J."/>
            <person name="Simakov O."/>
            <person name="Rensing S.A."/>
            <person name="Terry A."/>
            <person name="Pangilinan J."/>
            <person name="Kapitonov V."/>
            <person name="Jurka J."/>
            <person name="Salamov A."/>
            <person name="Shapiro H."/>
            <person name="Schmutz J."/>
            <person name="Grimwood J."/>
            <person name="Lindquist E."/>
            <person name="Lucas S."/>
            <person name="Grigoriev I.V."/>
            <person name="Schmitt R."/>
            <person name="Kirk D."/>
            <person name="Rokhsar D.S."/>
        </authorList>
    </citation>
    <scope>NUCLEOTIDE SEQUENCE [LARGE SCALE GENOMIC DNA]</scope>
    <source>
        <strain evidence="7">f. Nagariensis / Eve</strain>
    </source>
</reference>
<feature type="region of interest" description="Disordered" evidence="3">
    <location>
        <begin position="1"/>
        <end position="49"/>
    </location>
</feature>
<keyword evidence="1" id="KW-0238">DNA-binding</keyword>
<evidence type="ECO:0000313" key="7">
    <source>
        <dbReference type="Proteomes" id="UP000001058"/>
    </source>
</evidence>
<feature type="domain" description="RSE1/DDB1/CPSF1 C-terminal" evidence="4">
    <location>
        <begin position="2495"/>
        <end position="2792"/>
    </location>
</feature>
<evidence type="ECO:0000256" key="2">
    <source>
        <dbReference type="ARBA" id="ARBA00023172"/>
    </source>
</evidence>
<dbReference type="InParanoid" id="D8TLH1"/>
<dbReference type="EMBL" id="GL378326">
    <property type="protein sequence ID" value="EFJ51734.1"/>
    <property type="molecule type" value="Genomic_DNA"/>
</dbReference>
<dbReference type="eggNOG" id="KOG1896">
    <property type="taxonomic scope" value="Eukaryota"/>
</dbReference>
<dbReference type="Gene3D" id="2.130.10.10">
    <property type="entry name" value="YVTN repeat-like/Quinoprotein amine dehydrogenase"/>
    <property type="match status" value="2"/>
</dbReference>
<dbReference type="InterPro" id="IPR011010">
    <property type="entry name" value="DNA_brk_join_enz"/>
</dbReference>
<feature type="compositionally biased region" description="Polar residues" evidence="3">
    <location>
        <begin position="422"/>
        <end position="435"/>
    </location>
</feature>
<dbReference type="Gene3D" id="1.10.443.10">
    <property type="entry name" value="Intergrase catalytic core"/>
    <property type="match status" value="1"/>
</dbReference>
<feature type="compositionally biased region" description="Pro residues" evidence="3">
    <location>
        <begin position="1877"/>
        <end position="1887"/>
    </location>
</feature>
<dbReference type="STRING" id="3068.D8TLH1"/>
<dbReference type="InterPro" id="IPR050358">
    <property type="entry name" value="RSE1/DDB1/CFT1"/>
</dbReference>
<evidence type="ECO:0000259" key="4">
    <source>
        <dbReference type="Pfam" id="PF03178"/>
    </source>
</evidence>
<feature type="region of interest" description="Disordered" evidence="3">
    <location>
        <begin position="988"/>
        <end position="1026"/>
    </location>
</feature>
<keyword evidence="7" id="KW-1185">Reference proteome</keyword>